<gene>
    <name evidence="3" type="ORF">BDV95DRAFT_572294</name>
</gene>
<accession>A0A7C8MNZ1</accession>
<dbReference type="GO" id="GO:0008270">
    <property type="term" value="F:zinc ion binding"/>
    <property type="evidence" value="ECO:0007669"/>
    <property type="project" value="UniProtKB-KW"/>
</dbReference>
<dbReference type="AlphaFoldDB" id="A0A7C8MNZ1"/>
<proteinExistence type="predicted"/>
<keyword evidence="1" id="KW-0862">Zinc</keyword>
<keyword evidence="1" id="KW-0479">Metal-binding</keyword>
<dbReference type="Gene3D" id="3.30.40.10">
    <property type="entry name" value="Zinc/RING finger domain, C3HC4 (zinc finger)"/>
    <property type="match status" value="1"/>
</dbReference>
<name>A0A7C8MNZ1_9PLEO</name>
<sequence>MVRYIPLPIFTEVLKLDANRSDIGKTAKVLFHLRNILNEAKKAYHAPPPEAHEAYVKVRDWWMSDEQGYIVDKEKERIMRNTFREALDKAGINFDTVWVSLLKAAPDMGDQVSARSWTGARVIDGKGRTGTPTWAERWVIECAMHKDADVDGTLRPWLSKYLENIKPLKKERDNTRTQKDLSCKNTQEDRSTMGPFPGLTRSLRQLECHSRVVLGTMAWDAKSARDVEIVEEDRVDQNRQIFHVLHEYVRLGMNVVDFVRRFRNTVGTWREHNYRAAVDHMTSELLWMLEDPNYSEQIPEQPPVDHVVPLRVRNILADMNMEGNIGFLTHHVMPELMAAVETNEELGMAMYRWLVNAATHPSVDEDGTFEQAIAQICEIPTNSPPNFRPLGMRFQMGELFEENADYQMVELMPSELYEGVAVEAYGPLIHVGDFSKRFNIDESADDAICAICQYGISESESQCVKLNACSDVFHHTCLLDLVNRPHTYGDMTRCPCCRVPICARREIRVLPLGVRAG</sequence>
<dbReference type="Proteomes" id="UP000481861">
    <property type="component" value="Unassembled WGS sequence"/>
</dbReference>
<dbReference type="OrthoDB" id="3756836at2759"/>
<keyword evidence="1" id="KW-0863">Zinc-finger</keyword>
<evidence type="ECO:0000313" key="3">
    <source>
        <dbReference type="EMBL" id="KAF2871565.1"/>
    </source>
</evidence>
<protein>
    <recommendedName>
        <fullName evidence="2">RING-type domain-containing protein</fullName>
    </recommendedName>
</protein>
<organism evidence="3 4">
    <name type="scientific">Massariosphaeria phaeospora</name>
    <dbReference type="NCBI Taxonomy" id="100035"/>
    <lineage>
        <taxon>Eukaryota</taxon>
        <taxon>Fungi</taxon>
        <taxon>Dikarya</taxon>
        <taxon>Ascomycota</taxon>
        <taxon>Pezizomycotina</taxon>
        <taxon>Dothideomycetes</taxon>
        <taxon>Pleosporomycetidae</taxon>
        <taxon>Pleosporales</taxon>
        <taxon>Pleosporales incertae sedis</taxon>
        <taxon>Massariosphaeria</taxon>
    </lineage>
</organism>
<feature type="domain" description="RING-type" evidence="2">
    <location>
        <begin position="449"/>
        <end position="498"/>
    </location>
</feature>
<evidence type="ECO:0000313" key="4">
    <source>
        <dbReference type="Proteomes" id="UP000481861"/>
    </source>
</evidence>
<dbReference type="InterPro" id="IPR001841">
    <property type="entry name" value="Znf_RING"/>
</dbReference>
<evidence type="ECO:0000259" key="2">
    <source>
        <dbReference type="PROSITE" id="PS50089"/>
    </source>
</evidence>
<keyword evidence="4" id="KW-1185">Reference proteome</keyword>
<comment type="caution">
    <text evidence="3">The sequence shown here is derived from an EMBL/GenBank/DDBJ whole genome shotgun (WGS) entry which is preliminary data.</text>
</comment>
<dbReference type="SUPFAM" id="SSF57850">
    <property type="entry name" value="RING/U-box"/>
    <property type="match status" value="1"/>
</dbReference>
<dbReference type="EMBL" id="JAADJZ010000011">
    <property type="protein sequence ID" value="KAF2871565.1"/>
    <property type="molecule type" value="Genomic_DNA"/>
</dbReference>
<dbReference type="PROSITE" id="PS50089">
    <property type="entry name" value="ZF_RING_2"/>
    <property type="match status" value="1"/>
</dbReference>
<evidence type="ECO:0000256" key="1">
    <source>
        <dbReference type="PROSITE-ProRule" id="PRU00175"/>
    </source>
</evidence>
<reference evidence="3 4" key="1">
    <citation type="submission" date="2020-01" db="EMBL/GenBank/DDBJ databases">
        <authorList>
            <consortium name="DOE Joint Genome Institute"/>
            <person name="Haridas S."/>
            <person name="Albert R."/>
            <person name="Binder M."/>
            <person name="Bloem J."/>
            <person name="Labutti K."/>
            <person name="Salamov A."/>
            <person name="Andreopoulos B."/>
            <person name="Baker S.E."/>
            <person name="Barry K."/>
            <person name="Bills G."/>
            <person name="Bluhm B.H."/>
            <person name="Cannon C."/>
            <person name="Castanera R."/>
            <person name="Culley D.E."/>
            <person name="Daum C."/>
            <person name="Ezra D."/>
            <person name="Gonzalez J.B."/>
            <person name="Henrissat B."/>
            <person name="Kuo A."/>
            <person name="Liang C."/>
            <person name="Lipzen A."/>
            <person name="Lutzoni F."/>
            <person name="Magnuson J."/>
            <person name="Mondo S."/>
            <person name="Nolan M."/>
            <person name="Ohm R."/>
            <person name="Pangilinan J."/>
            <person name="Park H.-J.H."/>
            <person name="Ramirez L."/>
            <person name="Alfaro M."/>
            <person name="Sun H."/>
            <person name="Tritt A."/>
            <person name="Yoshinaga Y."/>
            <person name="Zwiers L.-H.L."/>
            <person name="Turgeon B.G."/>
            <person name="Goodwin S.B."/>
            <person name="Spatafora J.W."/>
            <person name="Crous P.W."/>
            <person name="Grigoriev I.V."/>
        </authorList>
    </citation>
    <scope>NUCLEOTIDE SEQUENCE [LARGE SCALE GENOMIC DNA]</scope>
    <source>
        <strain evidence="3 4">CBS 611.86</strain>
    </source>
</reference>
<dbReference type="InterPro" id="IPR013083">
    <property type="entry name" value="Znf_RING/FYVE/PHD"/>
</dbReference>